<dbReference type="RefSeq" id="WP_023171469.1">
    <property type="nucleotide sequence ID" value="NC_022600.1"/>
</dbReference>
<evidence type="ECO:0000313" key="2">
    <source>
        <dbReference type="Proteomes" id="UP000017396"/>
    </source>
</evidence>
<dbReference type="STRING" id="1183438.GKIL_0216"/>
<evidence type="ECO:0008006" key="3">
    <source>
        <dbReference type="Google" id="ProtNLM"/>
    </source>
</evidence>
<reference evidence="1 2" key="1">
    <citation type="journal article" date="2013" name="PLoS ONE">
        <title>Cultivation and Complete Genome Sequencing of Gloeobacter kilaueensis sp. nov., from a Lava Cave in Kilauea Caldera, Hawai'i.</title>
        <authorList>
            <person name="Saw J.H."/>
            <person name="Schatz M."/>
            <person name="Brown M.V."/>
            <person name="Kunkel D.D."/>
            <person name="Foster J.S."/>
            <person name="Shick H."/>
            <person name="Christensen S."/>
            <person name="Hou S."/>
            <person name="Wan X."/>
            <person name="Donachie S.P."/>
        </authorList>
    </citation>
    <scope>NUCLEOTIDE SEQUENCE [LARGE SCALE GENOMIC DNA]</scope>
    <source>
        <strain evidence="2">JS</strain>
    </source>
</reference>
<proteinExistence type="predicted"/>
<evidence type="ECO:0000313" key="1">
    <source>
        <dbReference type="EMBL" id="AGY56463.1"/>
    </source>
</evidence>
<dbReference type="HOGENOM" id="CLU_039825_0_0_3"/>
<keyword evidence="2" id="KW-1185">Reference proteome</keyword>
<dbReference type="KEGG" id="glj:GKIL_0216"/>
<dbReference type="EMBL" id="CP003587">
    <property type="protein sequence ID" value="AGY56463.1"/>
    <property type="molecule type" value="Genomic_DNA"/>
</dbReference>
<dbReference type="Proteomes" id="UP000017396">
    <property type="component" value="Chromosome"/>
</dbReference>
<protein>
    <recommendedName>
        <fullName evidence="3">Tubulin-like protein</fullName>
    </recommendedName>
</protein>
<dbReference type="PATRIC" id="fig|1183438.3.peg.217"/>
<organism evidence="1 2">
    <name type="scientific">Gloeobacter kilaueensis (strain ATCC BAA-2537 / CCAP 1431/1 / ULC 316 / JS1)</name>
    <dbReference type="NCBI Taxonomy" id="1183438"/>
    <lineage>
        <taxon>Bacteria</taxon>
        <taxon>Bacillati</taxon>
        <taxon>Cyanobacteriota</taxon>
        <taxon>Cyanophyceae</taxon>
        <taxon>Gloeobacterales</taxon>
        <taxon>Gloeobacteraceae</taxon>
        <taxon>Gloeobacter</taxon>
    </lineage>
</organism>
<accession>U5QCA8</accession>
<sequence length="469" mass="52059">MSYYIVGIGGTGAKCVEALIHLAAAIPLDQPLNVLLVDPDTANGSLERTLQTLEAYLAAAAPLKSSTAQLLQTQIRPATPRVWSPFSSEQRPVLRDLFQYEYLSQQHPAAARLMDVLYSEQEKTAPLDQGFLGRPSIGVAVLADAVDLLGEPPWREFFGERLRNDNQARIFLVGSIFGGTGAAGLPTLARLLADALADRRRQYRLGCGLLLPYFSFPPGEDPTRLQARADEFLLRSQAALNYYQARLGDTTQPVYDALYLLGSDDQPSVGFNRLGSKEQRNPPHFLELYAAAAALHFFSNAAEANGQTYITARAPGTGLSWNSIPDGEQLRAKLANLLRFAYAYSSYFYPKLERQILGNGELRWTRWYSKEFFARGLSQEDERTAKLVRSYCDLLLVWLRDLQKLEGGLRIDLLNTGNFTVYPGLNAPNPTLDSLSGALDQRNRPRPGSDSLSGLSRFLHALYYECRPS</sequence>
<dbReference type="eggNOG" id="COG0206">
    <property type="taxonomic scope" value="Bacteria"/>
</dbReference>
<dbReference type="AlphaFoldDB" id="U5QCA8"/>
<dbReference type="OrthoDB" id="505455at2"/>
<gene>
    <name evidence="1" type="ORF">GKIL_0216</name>
</gene>
<name>U5QCA8_GLOK1</name>